<dbReference type="GO" id="GO:0003723">
    <property type="term" value="F:RNA binding"/>
    <property type="evidence" value="ECO:0007669"/>
    <property type="project" value="InterPro"/>
</dbReference>
<dbReference type="InterPro" id="IPR011990">
    <property type="entry name" value="TPR-like_helical_dom_sf"/>
</dbReference>
<dbReference type="Pfam" id="PF13041">
    <property type="entry name" value="PPR_2"/>
    <property type="match status" value="1"/>
</dbReference>
<feature type="repeat" description="PPR" evidence="2">
    <location>
        <begin position="280"/>
        <end position="314"/>
    </location>
</feature>
<dbReference type="FunFam" id="1.25.40.10:FF:000344">
    <property type="entry name" value="Pentatricopeptide repeat-containing protein"/>
    <property type="match status" value="1"/>
</dbReference>
<evidence type="ECO:0000256" key="2">
    <source>
        <dbReference type="PROSITE-ProRule" id="PRU00708"/>
    </source>
</evidence>
<dbReference type="Proteomes" id="UP000036987">
    <property type="component" value="Unassembled WGS sequence"/>
</dbReference>
<dbReference type="Pfam" id="PF01535">
    <property type="entry name" value="PPR"/>
    <property type="match status" value="3"/>
</dbReference>
<evidence type="ECO:0000313" key="3">
    <source>
        <dbReference type="EMBL" id="KMZ66400.1"/>
    </source>
</evidence>
<comment type="caution">
    <text evidence="3">The sequence shown here is derived from an EMBL/GenBank/DDBJ whole genome shotgun (WGS) entry which is preliminary data.</text>
</comment>
<reference evidence="4" key="1">
    <citation type="journal article" date="2016" name="Nature">
        <title>The genome of the seagrass Zostera marina reveals angiosperm adaptation to the sea.</title>
        <authorList>
            <person name="Olsen J.L."/>
            <person name="Rouze P."/>
            <person name="Verhelst B."/>
            <person name="Lin Y.-C."/>
            <person name="Bayer T."/>
            <person name="Collen J."/>
            <person name="Dattolo E."/>
            <person name="De Paoli E."/>
            <person name="Dittami S."/>
            <person name="Maumus F."/>
            <person name="Michel G."/>
            <person name="Kersting A."/>
            <person name="Lauritano C."/>
            <person name="Lohaus R."/>
            <person name="Toepel M."/>
            <person name="Tonon T."/>
            <person name="Vanneste K."/>
            <person name="Amirebrahimi M."/>
            <person name="Brakel J."/>
            <person name="Bostroem C."/>
            <person name="Chovatia M."/>
            <person name="Grimwood J."/>
            <person name="Jenkins J.W."/>
            <person name="Jueterbock A."/>
            <person name="Mraz A."/>
            <person name="Stam W.T."/>
            <person name="Tice H."/>
            <person name="Bornberg-Bauer E."/>
            <person name="Green P.J."/>
            <person name="Pearson G.A."/>
            <person name="Procaccini G."/>
            <person name="Duarte C.M."/>
            <person name="Schmutz J."/>
            <person name="Reusch T.B.H."/>
            <person name="Van de Peer Y."/>
        </authorList>
    </citation>
    <scope>NUCLEOTIDE SEQUENCE [LARGE SCALE GENOMIC DNA]</scope>
    <source>
        <strain evidence="4">cv. Finnish</strain>
    </source>
</reference>
<accession>A0A0K9PDU1</accession>
<keyword evidence="4" id="KW-1185">Reference proteome</keyword>
<dbReference type="PROSITE" id="PS51375">
    <property type="entry name" value="PPR"/>
    <property type="match status" value="3"/>
</dbReference>
<evidence type="ECO:0008006" key="5">
    <source>
        <dbReference type="Google" id="ProtNLM"/>
    </source>
</evidence>
<dbReference type="PANTHER" id="PTHR47926:SF500">
    <property type="entry name" value="REPEAT-CONTAINING PROTEIN, PUTATIVE-RELATED"/>
    <property type="match status" value="1"/>
</dbReference>
<dbReference type="Pfam" id="PF20431">
    <property type="entry name" value="E_motif"/>
    <property type="match status" value="1"/>
</dbReference>
<keyword evidence="1" id="KW-0677">Repeat</keyword>
<dbReference type="InterPro" id="IPR046960">
    <property type="entry name" value="PPR_At4g14850-like_plant"/>
</dbReference>
<dbReference type="NCBIfam" id="TIGR00756">
    <property type="entry name" value="PPR"/>
    <property type="match status" value="2"/>
</dbReference>
<feature type="repeat" description="PPR" evidence="2">
    <location>
        <begin position="244"/>
        <end position="279"/>
    </location>
</feature>
<dbReference type="OrthoDB" id="185373at2759"/>
<feature type="repeat" description="PPR" evidence="2">
    <location>
        <begin position="143"/>
        <end position="177"/>
    </location>
</feature>
<dbReference type="PANTHER" id="PTHR47926">
    <property type="entry name" value="PENTATRICOPEPTIDE REPEAT-CONTAINING PROTEIN"/>
    <property type="match status" value="1"/>
</dbReference>
<dbReference type="FunFam" id="1.25.40.10:FF:000090">
    <property type="entry name" value="Pentatricopeptide repeat-containing protein, chloroplastic"/>
    <property type="match status" value="1"/>
</dbReference>
<dbReference type="InterPro" id="IPR002885">
    <property type="entry name" value="PPR_rpt"/>
</dbReference>
<dbReference type="EMBL" id="LFYR01000980">
    <property type="protein sequence ID" value="KMZ66400.1"/>
    <property type="molecule type" value="Genomic_DNA"/>
</dbReference>
<dbReference type="GO" id="GO:0009451">
    <property type="term" value="P:RNA modification"/>
    <property type="evidence" value="ECO:0000318"/>
    <property type="project" value="GO_Central"/>
</dbReference>
<evidence type="ECO:0000256" key="1">
    <source>
        <dbReference type="ARBA" id="ARBA00022737"/>
    </source>
</evidence>
<protein>
    <recommendedName>
        <fullName evidence="5">Pentatricopeptide repeat-containing protein</fullName>
    </recommendedName>
</protein>
<organism evidence="3 4">
    <name type="scientific">Zostera marina</name>
    <name type="common">Eelgrass</name>
    <dbReference type="NCBI Taxonomy" id="29655"/>
    <lineage>
        <taxon>Eukaryota</taxon>
        <taxon>Viridiplantae</taxon>
        <taxon>Streptophyta</taxon>
        <taxon>Embryophyta</taxon>
        <taxon>Tracheophyta</taxon>
        <taxon>Spermatophyta</taxon>
        <taxon>Magnoliopsida</taxon>
        <taxon>Liliopsida</taxon>
        <taxon>Zosteraceae</taxon>
        <taxon>Zostera</taxon>
    </lineage>
</organism>
<dbReference type="Gene3D" id="1.25.40.10">
    <property type="entry name" value="Tetratricopeptide repeat domain"/>
    <property type="match status" value="2"/>
</dbReference>
<dbReference type="AlphaFoldDB" id="A0A0K9PDU1"/>
<evidence type="ECO:0000313" key="4">
    <source>
        <dbReference type="Proteomes" id="UP000036987"/>
    </source>
</evidence>
<dbReference type="InterPro" id="IPR046848">
    <property type="entry name" value="E_motif"/>
</dbReference>
<proteinExistence type="predicted"/>
<gene>
    <name evidence="3" type="ORF">ZOSMA_29G00490</name>
</gene>
<sequence>MLEKFIRLINSCTTLTSNNAKKIFAIIITHGGLHDRHIRRSRHRNTLIRASTDCKHFHLALHLYSSFFHITTSSPPDKFTFPFVLNSCAALHDTLIGRMVHKQTLGLGFNGDVYVAAALVDMYAKCGSIVTARKVFDGMCVRDLVSWTTMVSGYVHNGYNAETLEMARSMMEIGIKMNRVALLSTLLASGQLGELRIGEVFYGYAICGGFVNDTLVATAVMDMFAKCGSLDSARAVFDGVEAKDVVCWSSMIACYGVFGQGREAIGAFHRMVNEEGIRPNHVTFTSLLTACSRSGLVDEAYKFFKLMDSPNLNHYSCMVDLLSRAGKLQEAEELVNAMPIPADAALLGSLLGACLMYGNAEIGERIADRVFQLDSSHSGYYVILSNIFATKSRWSEVEGVRKLMVDRSIRKNQGFSLNRVITKIIAN</sequence>
<name>A0A0K9PDU1_ZOSMR</name>
<dbReference type="OMA" id="SEEIFAM"/>